<evidence type="ECO:0000256" key="8">
    <source>
        <dbReference type="ARBA" id="ARBA00023172"/>
    </source>
</evidence>
<organism evidence="12">
    <name type="scientific">hydrothermal vent metagenome</name>
    <dbReference type="NCBI Taxonomy" id="652676"/>
    <lineage>
        <taxon>unclassified sequences</taxon>
        <taxon>metagenomes</taxon>
        <taxon>ecological metagenomes</taxon>
    </lineage>
</organism>
<keyword evidence="5" id="KW-0159">Chromosome partition</keyword>
<accession>A0A3B0WSR7</accession>
<dbReference type="GO" id="GO:0006310">
    <property type="term" value="P:DNA recombination"/>
    <property type="evidence" value="ECO:0007669"/>
    <property type="project" value="UniProtKB-KW"/>
</dbReference>
<keyword evidence="6" id="KW-0229">DNA integration</keyword>
<dbReference type="InterPro" id="IPR044068">
    <property type="entry name" value="CB"/>
</dbReference>
<dbReference type="InterPro" id="IPR010998">
    <property type="entry name" value="Integrase_recombinase_N"/>
</dbReference>
<dbReference type="GO" id="GO:0003677">
    <property type="term" value="F:DNA binding"/>
    <property type="evidence" value="ECO:0007669"/>
    <property type="project" value="UniProtKB-KW"/>
</dbReference>
<dbReference type="Pfam" id="PF00589">
    <property type="entry name" value="Phage_integrase"/>
    <property type="match status" value="1"/>
</dbReference>
<proteinExistence type="inferred from homology"/>
<reference evidence="12" key="1">
    <citation type="submission" date="2018-06" db="EMBL/GenBank/DDBJ databases">
        <authorList>
            <person name="Zhirakovskaya E."/>
        </authorList>
    </citation>
    <scope>NUCLEOTIDE SEQUENCE</scope>
</reference>
<dbReference type="GO" id="GO:0005737">
    <property type="term" value="C:cytoplasm"/>
    <property type="evidence" value="ECO:0007669"/>
    <property type="project" value="UniProtKB-SubCell"/>
</dbReference>
<evidence type="ECO:0000256" key="1">
    <source>
        <dbReference type="ARBA" id="ARBA00004496"/>
    </source>
</evidence>
<evidence type="ECO:0000256" key="3">
    <source>
        <dbReference type="ARBA" id="ARBA00022490"/>
    </source>
</evidence>
<evidence type="ECO:0000256" key="2">
    <source>
        <dbReference type="ARBA" id="ARBA00006657"/>
    </source>
</evidence>
<keyword evidence="8" id="KW-0233">DNA recombination</keyword>
<protein>
    <submittedName>
        <fullName evidence="12">Site-specific tyrosine recombinase XerC</fullName>
    </submittedName>
</protein>
<evidence type="ECO:0000259" key="10">
    <source>
        <dbReference type="PROSITE" id="PS51898"/>
    </source>
</evidence>
<gene>
    <name evidence="12" type="ORF">MNBD_GAMMA05-1200</name>
</gene>
<dbReference type="InterPro" id="IPR023009">
    <property type="entry name" value="Tyrosine_recombinase_XerC/XerD"/>
</dbReference>
<dbReference type="GO" id="GO:0015074">
    <property type="term" value="P:DNA integration"/>
    <property type="evidence" value="ECO:0007669"/>
    <property type="project" value="UniProtKB-KW"/>
</dbReference>
<evidence type="ECO:0000256" key="5">
    <source>
        <dbReference type="ARBA" id="ARBA00022829"/>
    </source>
</evidence>
<dbReference type="Gene3D" id="1.10.443.10">
    <property type="entry name" value="Intergrase catalytic core"/>
    <property type="match status" value="1"/>
</dbReference>
<dbReference type="EMBL" id="UOFE01000035">
    <property type="protein sequence ID" value="VAW53697.1"/>
    <property type="molecule type" value="Genomic_DNA"/>
</dbReference>
<sequence>MSEQTLKHDLDKFYRYLRAEKRYSSHTVAAYTRDINHFLNCGSFDIDQPLDWDSIKQADIRSIVAQLHRKSLSGKSLQRWLSSIRSLFNYLCRFNRAKHNPAVGIPAPKTAKRLPKTLNVDEINQLLEIKLSTAKAGESEYLICRDNAMMELMYACGLRLSELSGLNMDDIDWQQQTLSVIGKGQKQRRVPFGKKAKQAIGNWEKQRDQMVNEDETAVFISSRGSRLSNSSIQKRLKKMAITQGLNTHVYPHMLRHSFASHILESSKDLRAVQELLGHANLSTTQIYTHLDFQHLAGVYDDAHPRAKK</sequence>
<dbReference type="Gene3D" id="1.10.150.130">
    <property type="match status" value="1"/>
</dbReference>
<dbReference type="GO" id="GO:0007059">
    <property type="term" value="P:chromosome segregation"/>
    <property type="evidence" value="ECO:0007669"/>
    <property type="project" value="UniProtKB-KW"/>
</dbReference>
<evidence type="ECO:0000313" key="12">
    <source>
        <dbReference type="EMBL" id="VAW53697.1"/>
    </source>
</evidence>
<dbReference type="InterPro" id="IPR050090">
    <property type="entry name" value="Tyrosine_recombinase_XerCD"/>
</dbReference>
<evidence type="ECO:0000256" key="9">
    <source>
        <dbReference type="ARBA" id="ARBA00023306"/>
    </source>
</evidence>
<dbReference type="InterPro" id="IPR011931">
    <property type="entry name" value="Recomb_XerC"/>
</dbReference>
<dbReference type="Pfam" id="PF02899">
    <property type="entry name" value="Phage_int_SAM_1"/>
    <property type="match status" value="1"/>
</dbReference>
<comment type="subcellular location">
    <subcellularLocation>
        <location evidence="1">Cytoplasm</location>
    </subcellularLocation>
</comment>
<dbReference type="InterPro" id="IPR004107">
    <property type="entry name" value="Integrase_SAM-like_N"/>
</dbReference>
<dbReference type="InterPro" id="IPR013762">
    <property type="entry name" value="Integrase-like_cat_sf"/>
</dbReference>
<feature type="domain" description="Core-binding (CB)" evidence="11">
    <location>
        <begin position="4"/>
        <end position="92"/>
    </location>
</feature>
<dbReference type="PANTHER" id="PTHR30349:SF81">
    <property type="entry name" value="TYROSINE RECOMBINASE XERC"/>
    <property type="match status" value="1"/>
</dbReference>
<keyword evidence="4" id="KW-0132">Cell division</keyword>
<keyword evidence="7" id="KW-0238">DNA-binding</keyword>
<evidence type="ECO:0000256" key="7">
    <source>
        <dbReference type="ARBA" id="ARBA00023125"/>
    </source>
</evidence>
<dbReference type="CDD" id="cd00798">
    <property type="entry name" value="INT_XerDC_C"/>
    <property type="match status" value="1"/>
</dbReference>
<dbReference type="SUPFAM" id="SSF56349">
    <property type="entry name" value="DNA breaking-rejoining enzymes"/>
    <property type="match status" value="1"/>
</dbReference>
<evidence type="ECO:0000256" key="6">
    <source>
        <dbReference type="ARBA" id="ARBA00022908"/>
    </source>
</evidence>
<keyword evidence="3" id="KW-0963">Cytoplasm</keyword>
<dbReference type="PROSITE" id="PS51900">
    <property type="entry name" value="CB"/>
    <property type="match status" value="1"/>
</dbReference>
<name>A0A3B0WSR7_9ZZZZ</name>
<dbReference type="NCBIfam" id="NF001399">
    <property type="entry name" value="PRK00283.1"/>
    <property type="match status" value="1"/>
</dbReference>
<dbReference type="PANTHER" id="PTHR30349">
    <property type="entry name" value="PHAGE INTEGRASE-RELATED"/>
    <property type="match status" value="1"/>
</dbReference>
<dbReference type="AlphaFoldDB" id="A0A3B0WSR7"/>
<evidence type="ECO:0000256" key="4">
    <source>
        <dbReference type="ARBA" id="ARBA00022618"/>
    </source>
</evidence>
<feature type="domain" description="Tyr recombinase" evidence="10">
    <location>
        <begin position="113"/>
        <end position="300"/>
    </location>
</feature>
<dbReference type="InterPro" id="IPR002104">
    <property type="entry name" value="Integrase_catalytic"/>
</dbReference>
<dbReference type="NCBIfam" id="TIGR02224">
    <property type="entry name" value="recomb_XerC"/>
    <property type="match status" value="1"/>
</dbReference>
<dbReference type="GO" id="GO:0051301">
    <property type="term" value="P:cell division"/>
    <property type="evidence" value="ECO:0007669"/>
    <property type="project" value="UniProtKB-KW"/>
</dbReference>
<keyword evidence="9" id="KW-0131">Cell cycle</keyword>
<dbReference type="InterPro" id="IPR011010">
    <property type="entry name" value="DNA_brk_join_enz"/>
</dbReference>
<evidence type="ECO:0000259" key="11">
    <source>
        <dbReference type="PROSITE" id="PS51900"/>
    </source>
</evidence>
<dbReference type="PROSITE" id="PS51898">
    <property type="entry name" value="TYR_RECOMBINASE"/>
    <property type="match status" value="1"/>
</dbReference>
<dbReference type="HAMAP" id="MF_01808">
    <property type="entry name" value="Recomb_XerC_XerD"/>
    <property type="match status" value="1"/>
</dbReference>
<comment type="similarity">
    <text evidence="2">Belongs to the 'phage' integrase family. XerC subfamily.</text>
</comment>